<dbReference type="SUPFAM" id="SSF69322">
    <property type="entry name" value="Tricorn protease domain 2"/>
    <property type="match status" value="1"/>
</dbReference>
<name>A0ABT7J4N7_9ACTN</name>
<dbReference type="SUPFAM" id="SSF101898">
    <property type="entry name" value="NHL repeat"/>
    <property type="match status" value="1"/>
</dbReference>
<accession>A0ABT7J4N7</accession>
<dbReference type="Pfam" id="PF13360">
    <property type="entry name" value="PQQ_2"/>
    <property type="match status" value="1"/>
</dbReference>
<evidence type="ECO:0000313" key="4">
    <source>
        <dbReference type="Proteomes" id="UP001241926"/>
    </source>
</evidence>
<sequence>MTPTDRFVRILALDGGGLLASDAFGRIHRLDRELRPVASSPFVRQGRPLYGLTVADGWVIGKDRMGAVFRWSLDTLELVDRLDPAAMGDRSGLRPREEPSPCSSRGIGVWQDRVFVTSGYHRQMLVLDLHTFEVLEIRPNICGDSPMEWACTEHPARHAVSDKRGHLRFGSFSDGVFPELVKLDDGNIHRVRYDALHDRFWATQDFGEGENADVANGVVVVSPTGEKEGELLFARDDVEFVAFSPDFTRAYSGGFDGELHIFDNSRRELCISRTVTGFPHQLSDLTVGSAGQVYVLCQDGTVVELDAEGGFVRDTAHRRQAVWDIQPSREDPRTLYCATDSGVAVARVADSAAGPMVRVEAEYLTGAGFTRRVAPAESGCVGITRDGTVFRSDRDGTVRWRVPLPDLAHTVAVSPDGGRALVATNGGAVELDAADGSRLARFDVDGLPVWATAYLPDGDRVLVTRNGVIAVLDATGASLRWRFDQGEYPKRAWVQDNRLYVVGDGGLKEIEVGVGVAARWSRLLSNTVENAVVCDGLVLASSYGMQLAAYEHAGMRFAGLLEDLPDYPKALTVIRDADGAPYLLVGCRTGLLSLYRVHTDGSRPVLTKLRDHWLPRRPVHYTLRHQDHPTAVADACDTPQARTADATHPGATHPDARAHDAGEAVTPAPPRPTPAATATTAAS</sequence>
<evidence type="ECO:0000259" key="2">
    <source>
        <dbReference type="Pfam" id="PF13360"/>
    </source>
</evidence>
<reference evidence="3 4" key="1">
    <citation type="submission" date="2023-05" db="EMBL/GenBank/DDBJ databases">
        <title>Streptomyces fuscus sp. nov., a brown-black pigment producing actinomyces isolated from dry sand of Sea duck farm.</title>
        <authorList>
            <person name="Xie J."/>
            <person name="Shen N."/>
        </authorList>
    </citation>
    <scope>NUCLEOTIDE SEQUENCE [LARGE SCALE GENOMIC DNA]</scope>
    <source>
        <strain evidence="3 4">GXMU-J15</strain>
    </source>
</reference>
<dbReference type="EMBL" id="JASJUS010000027">
    <property type="protein sequence ID" value="MDL2079819.1"/>
    <property type="molecule type" value="Genomic_DNA"/>
</dbReference>
<feature type="domain" description="Pyrrolo-quinoline quinone repeat" evidence="2">
    <location>
        <begin position="386"/>
        <end position="492"/>
    </location>
</feature>
<feature type="region of interest" description="Disordered" evidence="1">
    <location>
        <begin position="640"/>
        <end position="683"/>
    </location>
</feature>
<dbReference type="InterPro" id="IPR002372">
    <property type="entry name" value="PQQ_rpt_dom"/>
</dbReference>
<dbReference type="Gene3D" id="2.130.10.10">
    <property type="entry name" value="YVTN repeat-like/Quinoprotein amine dehydrogenase"/>
    <property type="match status" value="2"/>
</dbReference>
<feature type="compositionally biased region" description="Low complexity" evidence="1">
    <location>
        <begin position="674"/>
        <end position="683"/>
    </location>
</feature>
<keyword evidence="4" id="KW-1185">Reference proteome</keyword>
<dbReference type="InterPro" id="IPR015943">
    <property type="entry name" value="WD40/YVTN_repeat-like_dom_sf"/>
</dbReference>
<evidence type="ECO:0000256" key="1">
    <source>
        <dbReference type="SAM" id="MobiDB-lite"/>
    </source>
</evidence>
<proteinExistence type="predicted"/>
<comment type="caution">
    <text evidence="3">The sequence shown here is derived from an EMBL/GenBank/DDBJ whole genome shotgun (WGS) entry which is preliminary data.</text>
</comment>
<protein>
    <submittedName>
        <fullName evidence="3">WD40 repeat domain-containing protein</fullName>
    </submittedName>
</protein>
<gene>
    <name evidence="3" type="ORF">QNN03_25585</name>
</gene>
<dbReference type="Proteomes" id="UP001241926">
    <property type="component" value="Unassembled WGS sequence"/>
</dbReference>
<organism evidence="3 4">
    <name type="scientific">Streptomyces fuscus</name>
    <dbReference type="NCBI Taxonomy" id="3048495"/>
    <lineage>
        <taxon>Bacteria</taxon>
        <taxon>Bacillati</taxon>
        <taxon>Actinomycetota</taxon>
        <taxon>Actinomycetes</taxon>
        <taxon>Kitasatosporales</taxon>
        <taxon>Streptomycetaceae</taxon>
        <taxon>Streptomyces</taxon>
    </lineage>
</organism>
<evidence type="ECO:0000313" key="3">
    <source>
        <dbReference type="EMBL" id="MDL2079819.1"/>
    </source>
</evidence>
<dbReference type="RefSeq" id="WP_261720074.1">
    <property type="nucleotide sequence ID" value="NZ_JASJUS010000027.1"/>
</dbReference>